<evidence type="ECO:0000313" key="4">
    <source>
        <dbReference type="Proteomes" id="UP000692954"/>
    </source>
</evidence>
<accession>A0A8S1KGE3</accession>
<feature type="region of interest" description="Disordered" evidence="2">
    <location>
        <begin position="1"/>
        <end position="22"/>
    </location>
</feature>
<sequence>MMNLKPPKSQIDSASDTGSVNKISDKQKINTLKKAVIDLREEKSQLTKQITDLTQKNNQLIKEKEDLEEKHQSMMRDLQRQITVNQFSQIQSSSSQAELINNQGDQSKQVFKLKQELEQTIAHNEARFTILQTAYKEMERDLKNKEISNQKLIKEVEEKTQLNNQLKKNIEDIERDLYNKIKDLKAEKMEIQLKLKTLDKEMQQKDEEIRILHKGLDDSRFTVAQLQGELEESRGKFIQYKLILHNQFLDIDCLFILRQNLFNDYVFELETAAQKFQYKASEITDLKIKDETSFYLSVKSRSKEEVFSIMPNQDLKKICKSIKNFLIKAQQYQINQQHAQVQSPKNNGLLGGLMSIFGNTSSKNGSNTNSDAKQK</sequence>
<dbReference type="OrthoDB" id="303205at2759"/>
<organism evidence="3 4">
    <name type="scientific">Paramecium sonneborni</name>
    <dbReference type="NCBI Taxonomy" id="65129"/>
    <lineage>
        <taxon>Eukaryota</taxon>
        <taxon>Sar</taxon>
        <taxon>Alveolata</taxon>
        <taxon>Ciliophora</taxon>
        <taxon>Intramacronucleata</taxon>
        <taxon>Oligohymenophorea</taxon>
        <taxon>Peniculida</taxon>
        <taxon>Parameciidae</taxon>
        <taxon>Paramecium</taxon>
    </lineage>
</organism>
<gene>
    <name evidence="3" type="ORF">PSON_ATCC_30995.1.T0040359</name>
</gene>
<evidence type="ECO:0000256" key="1">
    <source>
        <dbReference type="SAM" id="Coils"/>
    </source>
</evidence>
<dbReference type="AlphaFoldDB" id="A0A8S1KGE3"/>
<proteinExistence type="predicted"/>
<feature type="compositionally biased region" description="Polar residues" evidence="2">
    <location>
        <begin position="10"/>
        <end position="22"/>
    </location>
</feature>
<comment type="caution">
    <text evidence="3">The sequence shown here is derived from an EMBL/GenBank/DDBJ whole genome shotgun (WGS) entry which is preliminary data.</text>
</comment>
<keyword evidence="4" id="KW-1185">Reference proteome</keyword>
<dbReference type="EMBL" id="CAJJDN010000004">
    <property type="protein sequence ID" value="CAD8049874.1"/>
    <property type="molecule type" value="Genomic_DNA"/>
</dbReference>
<dbReference type="Proteomes" id="UP000692954">
    <property type="component" value="Unassembled WGS sequence"/>
</dbReference>
<name>A0A8S1KGE3_9CILI</name>
<reference evidence="3" key="1">
    <citation type="submission" date="2021-01" db="EMBL/GenBank/DDBJ databases">
        <authorList>
            <consortium name="Genoscope - CEA"/>
            <person name="William W."/>
        </authorList>
    </citation>
    <scope>NUCLEOTIDE SEQUENCE</scope>
</reference>
<protein>
    <submittedName>
        <fullName evidence="3">Uncharacterized protein</fullName>
    </submittedName>
</protein>
<feature type="coiled-coil region" evidence="1">
    <location>
        <begin position="135"/>
        <end position="208"/>
    </location>
</feature>
<feature type="coiled-coil region" evidence="1">
    <location>
        <begin position="29"/>
        <end position="81"/>
    </location>
</feature>
<keyword evidence="1" id="KW-0175">Coiled coil</keyword>
<evidence type="ECO:0000313" key="3">
    <source>
        <dbReference type="EMBL" id="CAD8049874.1"/>
    </source>
</evidence>
<evidence type="ECO:0000256" key="2">
    <source>
        <dbReference type="SAM" id="MobiDB-lite"/>
    </source>
</evidence>